<reference evidence="2 3" key="1">
    <citation type="submission" date="2017-09" db="EMBL/GenBank/DDBJ databases">
        <title>Depth-based differentiation of microbial function through sediment-hosted aquifers and enrichment of novel symbionts in the deep terrestrial subsurface.</title>
        <authorList>
            <person name="Probst A.J."/>
            <person name="Ladd B."/>
            <person name="Jarett J.K."/>
            <person name="Geller-Mcgrath D.E."/>
            <person name="Sieber C.M."/>
            <person name="Emerson J.B."/>
            <person name="Anantharaman K."/>
            <person name="Thomas B.C."/>
            <person name="Malmstrom R."/>
            <person name="Stieglmeier M."/>
            <person name="Klingl A."/>
            <person name="Woyke T."/>
            <person name="Ryan C.M."/>
            <person name="Banfield J.F."/>
        </authorList>
    </citation>
    <scope>NUCLEOTIDE SEQUENCE [LARGE SCALE GENOMIC DNA]</scope>
    <source>
        <strain evidence="2">CG22_combo_CG10-13_8_21_14_all_39_12</strain>
    </source>
</reference>
<dbReference type="InterPro" id="IPR012902">
    <property type="entry name" value="N_methyl_site"/>
</dbReference>
<keyword evidence="1" id="KW-0812">Transmembrane</keyword>
<sequence>MHQRYGFTLIELLVVIVIIGLLAGIGIASFQGSIARSQMAKMGADMKEIAEAAKKWNIVEGGGVTWPADVIPDLPSTLISAGYLESFPRPPWPNGRYDWENWTNGTIQQVTCRDCSSSGVLGAWIPTYHLCIRGACVGGTRIN</sequence>
<dbReference type="Gene3D" id="3.30.700.10">
    <property type="entry name" value="Glycoprotein, Type 4 Pilin"/>
    <property type="match status" value="1"/>
</dbReference>
<evidence type="ECO:0000313" key="2">
    <source>
        <dbReference type="EMBL" id="PIP56344.1"/>
    </source>
</evidence>
<evidence type="ECO:0008006" key="4">
    <source>
        <dbReference type="Google" id="ProtNLM"/>
    </source>
</evidence>
<proteinExistence type="predicted"/>
<dbReference type="InterPro" id="IPR045584">
    <property type="entry name" value="Pilin-like"/>
</dbReference>
<dbReference type="Pfam" id="PF07963">
    <property type="entry name" value="N_methyl"/>
    <property type="match status" value="1"/>
</dbReference>
<gene>
    <name evidence="2" type="ORF">COX05_03570</name>
</gene>
<dbReference type="Proteomes" id="UP000228495">
    <property type="component" value="Unassembled WGS sequence"/>
</dbReference>
<comment type="caution">
    <text evidence="2">The sequence shown here is derived from an EMBL/GenBank/DDBJ whole genome shotgun (WGS) entry which is preliminary data.</text>
</comment>
<feature type="transmembrane region" description="Helical" evidence="1">
    <location>
        <begin position="6"/>
        <end position="30"/>
    </location>
</feature>
<name>A0A2H0BFE0_UNCKA</name>
<organism evidence="2 3">
    <name type="scientific">candidate division WWE3 bacterium CG22_combo_CG10-13_8_21_14_all_39_12</name>
    <dbReference type="NCBI Taxonomy" id="1975094"/>
    <lineage>
        <taxon>Bacteria</taxon>
        <taxon>Katanobacteria</taxon>
    </lineage>
</organism>
<dbReference type="EMBL" id="PCSU01000061">
    <property type="protein sequence ID" value="PIP56344.1"/>
    <property type="molecule type" value="Genomic_DNA"/>
</dbReference>
<keyword evidence="1" id="KW-0472">Membrane</keyword>
<dbReference type="AlphaFoldDB" id="A0A2H0BFE0"/>
<protein>
    <recommendedName>
        <fullName evidence="4">Type II secretion system protein GspG C-terminal domain-containing protein</fullName>
    </recommendedName>
</protein>
<dbReference type="SUPFAM" id="SSF54523">
    <property type="entry name" value="Pili subunits"/>
    <property type="match status" value="1"/>
</dbReference>
<keyword evidence="1" id="KW-1133">Transmembrane helix</keyword>
<accession>A0A2H0BFE0</accession>
<evidence type="ECO:0000256" key="1">
    <source>
        <dbReference type="SAM" id="Phobius"/>
    </source>
</evidence>
<evidence type="ECO:0000313" key="3">
    <source>
        <dbReference type="Proteomes" id="UP000228495"/>
    </source>
</evidence>
<dbReference type="NCBIfam" id="TIGR02532">
    <property type="entry name" value="IV_pilin_GFxxxE"/>
    <property type="match status" value="1"/>
</dbReference>